<evidence type="ECO:0000313" key="2">
    <source>
        <dbReference type="Proteomes" id="UP000317940"/>
    </source>
</evidence>
<reference evidence="1 2" key="1">
    <citation type="submission" date="2019-06" db="EMBL/GenBank/DDBJ databases">
        <title>Sequencing the genomes of 1000 actinobacteria strains.</title>
        <authorList>
            <person name="Klenk H.-P."/>
        </authorList>
    </citation>
    <scope>NUCLEOTIDE SEQUENCE [LARGE SCALE GENOMIC DNA]</scope>
    <source>
        <strain evidence="1 2">DSM 44826</strain>
    </source>
</reference>
<sequence>MAFSPPQHTYSIEYQRAGYRALGKLFSRAAKADMEPINWTISHGGVLIGEVHAVYGMDAKRDIGKELALYTRWLMHLAGDVEHDDKDYTYALLDEGNVDKAAYISNSPGLGGASVRLTMRPVPKKELLAAGGTINTKPEQGEATP</sequence>
<dbReference type="Proteomes" id="UP000317940">
    <property type="component" value="Unassembled WGS sequence"/>
</dbReference>
<accession>A0A561S9X9</accession>
<keyword evidence="2" id="KW-1185">Reference proteome</keyword>
<comment type="caution">
    <text evidence="1">The sequence shown here is derived from an EMBL/GenBank/DDBJ whole genome shotgun (WGS) entry which is preliminary data.</text>
</comment>
<dbReference type="RefSeq" id="WP_145911488.1">
    <property type="nucleotide sequence ID" value="NZ_BAAAMZ010000022.1"/>
</dbReference>
<dbReference type="EMBL" id="VIWT01000008">
    <property type="protein sequence ID" value="TWF71688.1"/>
    <property type="molecule type" value="Genomic_DNA"/>
</dbReference>
<dbReference type="AlphaFoldDB" id="A0A561S9X9"/>
<name>A0A561S9X9_9ACTN</name>
<proteinExistence type="predicted"/>
<organism evidence="1 2">
    <name type="scientific">Kitasatospora viridis</name>
    <dbReference type="NCBI Taxonomy" id="281105"/>
    <lineage>
        <taxon>Bacteria</taxon>
        <taxon>Bacillati</taxon>
        <taxon>Actinomycetota</taxon>
        <taxon>Actinomycetes</taxon>
        <taxon>Kitasatosporales</taxon>
        <taxon>Streptomycetaceae</taxon>
        <taxon>Kitasatospora</taxon>
    </lineage>
</organism>
<gene>
    <name evidence="1" type="ORF">FHX73_1859</name>
</gene>
<evidence type="ECO:0000313" key="1">
    <source>
        <dbReference type="EMBL" id="TWF71688.1"/>
    </source>
</evidence>
<protein>
    <submittedName>
        <fullName evidence="1">Uncharacterized protein</fullName>
    </submittedName>
</protein>